<evidence type="ECO:0000256" key="1">
    <source>
        <dbReference type="ARBA" id="ARBA00000098"/>
    </source>
</evidence>
<dbReference type="InterPro" id="IPR027268">
    <property type="entry name" value="Peptidase_M4/M1_CTD_sf"/>
</dbReference>
<evidence type="ECO:0000256" key="2">
    <source>
        <dbReference type="ARBA" id="ARBA00010136"/>
    </source>
</evidence>
<evidence type="ECO:0000313" key="16">
    <source>
        <dbReference type="EMBL" id="BBO70082.1"/>
    </source>
</evidence>
<evidence type="ECO:0000313" key="17">
    <source>
        <dbReference type="Proteomes" id="UP000427906"/>
    </source>
</evidence>
<dbReference type="Gene3D" id="1.10.390.10">
    <property type="entry name" value="Neutral Protease Domain 2"/>
    <property type="match status" value="1"/>
</dbReference>
<evidence type="ECO:0000256" key="6">
    <source>
        <dbReference type="ARBA" id="ARBA00022801"/>
    </source>
</evidence>
<sequence length="833" mass="92397">MTVPITPQHYRLAIEPDLERFTFDGRMTLRATADQPTGTVDLDCAELAVWGCRIEPDESDGAPVECPFSVDPANQRLTLHLPRRMSGPIRLTIDYTGKINDRMAGFYRSRIKAGTPPDHIAVTQFQESDARRAFPCLDHPAKKAVFAVEMVIDPALTAISNTDVRTITELDDGRRRVTFDPTPEMSTYLLFFGVGPFEIHEDGVDPRVRAVCLPGMGDQTAFGREFGRQALAYGEAYYAIDYPLSKMDLIAVPDFAFGAMENWGAITFRENLLLNVPGVTSREAQARICEVIAHEITHQWFGNLVTPAQWKYLWLNESFATYFGFGMVDHRYPDWEIWHQFIRSQTETALARDALQETFAIEMPGDAQVAITTSTAPIIYSKGGSILRQLEAWIGPAHFQAGLRRYLTDFAYGCAASHHLWESLSAASGMPVDELMRNWVTQPGFPVITAQRDNHTLTLRQQRFTYLPDDAAQTWLIPVSVVAYGPDGSTTTRTVLMENEQADIPLPADTATYKINPDQAGFYHVCYTDAQNLARLGDMVRQQQLVPMDRWGLQNDLFALVKSGRASMATLLDMAVNYSGERSYLPLSSLDSHLFEAFLVLRGDIRARIAHTATALTNAALEAIGRLPEPGESQTTAMLRDQLLVHGALIGNPDVLAFLADHFEAFVSGSAIAPDIFKGVVVAGAVSGDRPALDAMVQRLAASGVEHERMTLVGALGAFGQWPLLEKALAYTLENVPDRIRFMPLVAAAGNPAAVDRLWPWFEDHFSQIAGMHPLLFERVVAAFVPGPGLLDPERTRAYCSGLLQTHSRLKDVIALSLERLAVNAAFRRREKQ</sequence>
<keyword evidence="5 10" id="KW-0479">Metal-binding</keyword>
<dbReference type="SUPFAM" id="SSF63737">
    <property type="entry name" value="Leukotriene A4 hydrolase N-terminal domain"/>
    <property type="match status" value="1"/>
</dbReference>
<evidence type="ECO:0000259" key="15">
    <source>
        <dbReference type="Pfam" id="PF17900"/>
    </source>
</evidence>
<evidence type="ECO:0000259" key="14">
    <source>
        <dbReference type="Pfam" id="PF11838"/>
    </source>
</evidence>
<dbReference type="GO" id="GO:0005615">
    <property type="term" value="C:extracellular space"/>
    <property type="evidence" value="ECO:0007669"/>
    <property type="project" value="TreeGrafter"/>
</dbReference>
<dbReference type="Gene3D" id="2.60.40.1730">
    <property type="entry name" value="tricorn interacting facor f3 domain"/>
    <property type="match status" value="1"/>
</dbReference>
<dbReference type="InterPro" id="IPR045357">
    <property type="entry name" value="Aminopeptidase_N-like_N"/>
</dbReference>
<dbReference type="GO" id="GO:0008270">
    <property type="term" value="F:zinc ion binding"/>
    <property type="evidence" value="ECO:0007669"/>
    <property type="project" value="UniProtKB-UniRule"/>
</dbReference>
<dbReference type="InterPro" id="IPR050344">
    <property type="entry name" value="Peptidase_M1_aminopeptidases"/>
</dbReference>
<evidence type="ECO:0000256" key="7">
    <source>
        <dbReference type="ARBA" id="ARBA00022833"/>
    </source>
</evidence>
<keyword evidence="4 12" id="KW-0645">Protease</keyword>
<evidence type="ECO:0000256" key="4">
    <source>
        <dbReference type="ARBA" id="ARBA00022670"/>
    </source>
</evidence>
<comment type="catalytic activity">
    <reaction evidence="1">
        <text>Release of an N-terminal amino acid, Xaa-|-Yaa- from a peptide, amide or arylamide. Xaa is preferably Ala, but may be most amino acids including Pro (slow action). When a terminal hydrophobic residue is followed by a prolyl residue, the two may be released as an intact Xaa-Pro dipeptide.</text>
        <dbReference type="EC" id="3.4.11.2"/>
    </reaction>
</comment>
<dbReference type="Gene3D" id="2.60.40.1910">
    <property type="match status" value="1"/>
</dbReference>
<dbReference type="KEGG" id="dalk:DSCA_40120"/>
<dbReference type="SUPFAM" id="SSF55486">
    <property type="entry name" value="Metalloproteases ('zincins'), catalytic domain"/>
    <property type="match status" value="1"/>
</dbReference>
<keyword evidence="7 10" id="KW-0862">Zinc</keyword>
<dbReference type="InterPro" id="IPR024571">
    <property type="entry name" value="ERAP1-like_C_dom"/>
</dbReference>
<dbReference type="OrthoDB" id="9816201at2"/>
<dbReference type="AlphaFoldDB" id="A0A5K7YK68"/>
<evidence type="ECO:0000256" key="3">
    <source>
        <dbReference type="ARBA" id="ARBA00022438"/>
    </source>
</evidence>
<feature type="domain" description="Aminopeptidase N-like N-terminal" evidence="15">
    <location>
        <begin position="7"/>
        <end position="189"/>
    </location>
</feature>
<dbReference type="GO" id="GO:0043171">
    <property type="term" value="P:peptide catabolic process"/>
    <property type="evidence" value="ECO:0007669"/>
    <property type="project" value="TreeGrafter"/>
</dbReference>
<gene>
    <name evidence="16" type="ORF">DSCA_40120</name>
</gene>
<feature type="binding site" evidence="10">
    <location>
        <position position="298"/>
    </location>
    <ligand>
        <name>Zn(2+)</name>
        <dbReference type="ChEBI" id="CHEBI:29105"/>
        <note>catalytic</note>
    </ligand>
</feature>
<reference evidence="16 17" key="1">
    <citation type="submission" date="2019-11" db="EMBL/GenBank/DDBJ databases">
        <title>Comparative genomics of hydrocarbon-degrading Desulfosarcina strains.</title>
        <authorList>
            <person name="Watanabe M."/>
            <person name="Kojima H."/>
            <person name="Fukui M."/>
        </authorList>
    </citation>
    <scope>NUCLEOTIDE SEQUENCE [LARGE SCALE GENOMIC DNA]</scope>
    <source>
        <strain evidence="16 17">PL12</strain>
    </source>
</reference>
<dbReference type="InterPro" id="IPR014782">
    <property type="entry name" value="Peptidase_M1_dom"/>
</dbReference>
<feature type="domain" description="ERAP1-like C-terminal" evidence="14">
    <location>
        <begin position="513"/>
        <end position="785"/>
    </location>
</feature>
<evidence type="ECO:0000256" key="9">
    <source>
        <dbReference type="PIRSR" id="PIRSR634016-1"/>
    </source>
</evidence>
<feature type="active site" description="Proton acceptor" evidence="9">
    <location>
        <position position="295"/>
    </location>
</feature>
<feature type="binding site" evidence="10">
    <location>
        <position position="294"/>
    </location>
    <ligand>
        <name>Zn(2+)</name>
        <dbReference type="ChEBI" id="CHEBI:29105"/>
        <note>catalytic</note>
    </ligand>
</feature>
<dbReference type="Gene3D" id="1.25.50.20">
    <property type="match status" value="1"/>
</dbReference>
<evidence type="ECO:0000256" key="10">
    <source>
        <dbReference type="PIRSR" id="PIRSR634016-3"/>
    </source>
</evidence>
<comment type="cofactor">
    <cofactor evidence="10 12">
        <name>Zn(2+)</name>
        <dbReference type="ChEBI" id="CHEBI:29105"/>
    </cofactor>
    <text evidence="10 12">Binds 1 zinc ion per subunit.</text>
</comment>
<evidence type="ECO:0000256" key="11">
    <source>
        <dbReference type="PIRSR" id="PIRSR634016-4"/>
    </source>
</evidence>
<evidence type="ECO:0000256" key="12">
    <source>
        <dbReference type="RuleBase" id="RU364040"/>
    </source>
</evidence>
<dbReference type="GO" id="GO:0016285">
    <property type="term" value="F:alanyl aminopeptidase activity"/>
    <property type="evidence" value="ECO:0007669"/>
    <property type="project" value="UniProtKB-EC"/>
</dbReference>
<dbReference type="PANTHER" id="PTHR11533:SF174">
    <property type="entry name" value="PUROMYCIN-SENSITIVE AMINOPEPTIDASE-RELATED"/>
    <property type="match status" value="1"/>
</dbReference>
<dbReference type="Pfam" id="PF17900">
    <property type="entry name" value="Peptidase_M1_N"/>
    <property type="match status" value="1"/>
</dbReference>
<dbReference type="PRINTS" id="PR00756">
    <property type="entry name" value="ALADIPTASE"/>
</dbReference>
<evidence type="ECO:0000256" key="8">
    <source>
        <dbReference type="ARBA" id="ARBA00023049"/>
    </source>
</evidence>
<dbReference type="InterPro" id="IPR042097">
    <property type="entry name" value="Aminopeptidase_N-like_N_sf"/>
</dbReference>
<keyword evidence="6 12" id="KW-0378">Hydrolase</keyword>
<name>A0A5K7YK68_9BACT</name>
<dbReference type="InterPro" id="IPR001930">
    <property type="entry name" value="Peptidase_M1"/>
</dbReference>
<dbReference type="EMBL" id="AP021874">
    <property type="protein sequence ID" value="BBO70082.1"/>
    <property type="molecule type" value="Genomic_DNA"/>
</dbReference>
<dbReference type="Proteomes" id="UP000427906">
    <property type="component" value="Chromosome"/>
</dbReference>
<dbReference type="RefSeq" id="WP_155318058.1">
    <property type="nucleotide sequence ID" value="NZ_AP021874.1"/>
</dbReference>
<evidence type="ECO:0000256" key="5">
    <source>
        <dbReference type="ARBA" id="ARBA00022723"/>
    </source>
</evidence>
<accession>A0A5K7YK68</accession>
<organism evidence="16 17">
    <name type="scientific">Desulfosarcina alkanivorans</name>
    <dbReference type="NCBI Taxonomy" id="571177"/>
    <lineage>
        <taxon>Bacteria</taxon>
        <taxon>Pseudomonadati</taxon>
        <taxon>Thermodesulfobacteriota</taxon>
        <taxon>Desulfobacteria</taxon>
        <taxon>Desulfobacterales</taxon>
        <taxon>Desulfosarcinaceae</taxon>
        <taxon>Desulfosarcina</taxon>
    </lineage>
</organism>
<dbReference type="GO" id="GO:0042277">
    <property type="term" value="F:peptide binding"/>
    <property type="evidence" value="ECO:0007669"/>
    <property type="project" value="TreeGrafter"/>
</dbReference>
<feature type="domain" description="Peptidase M1 membrane alanine aminopeptidase" evidence="13">
    <location>
        <begin position="227"/>
        <end position="439"/>
    </location>
</feature>
<keyword evidence="17" id="KW-1185">Reference proteome</keyword>
<protein>
    <recommendedName>
        <fullName evidence="12">Aminopeptidase</fullName>
        <ecNumber evidence="12">3.4.11.-</ecNumber>
    </recommendedName>
</protein>
<dbReference type="GO" id="GO:0016020">
    <property type="term" value="C:membrane"/>
    <property type="evidence" value="ECO:0007669"/>
    <property type="project" value="TreeGrafter"/>
</dbReference>
<dbReference type="CDD" id="cd09601">
    <property type="entry name" value="M1_APN-Q_like"/>
    <property type="match status" value="1"/>
</dbReference>
<dbReference type="Pfam" id="PF01433">
    <property type="entry name" value="Peptidase_M1"/>
    <property type="match status" value="1"/>
</dbReference>
<dbReference type="GO" id="GO:0070006">
    <property type="term" value="F:metalloaminopeptidase activity"/>
    <property type="evidence" value="ECO:0007669"/>
    <property type="project" value="TreeGrafter"/>
</dbReference>
<feature type="binding site" evidence="10">
    <location>
        <position position="317"/>
    </location>
    <ligand>
        <name>Zn(2+)</name>
        <dbReference type="ChEBI" id="CHEBI:29105"/>
        <note>catalytic</note>
    </ligand>
</feature>
<dbReference type="PANTHER" id="PTHR11533">
    <property type="entry name" value="PROTEASE M1 ZINC METALLOPROTEASE"/>
    <property type="match status" value="1"/>
</dbReference>
<dbReference type="GO" id="GO:0005737">
    <property type="term" value="C:cytoplasm"/>
    <property type="evidence" value="ECO:0007669"/>
    <property type="project" value="TreeGrafter"/>
</dbReference>
<proteinExistence type="inferred from homology"/>
<keyword evidence="3 12" id="KW-0031">Aminopeptidase</keyword>
<evidence type="ECO:0000259" key="13">
    <source>
        <dbReference type="Pfam" id="PF01433"/>
    </source>
</evidence>
<dbReference type="EC" id="3.4.11.-" evidence="12"/>
<dbReference type="InterPro" id="IPR034016">
    <property type="entry name" value="M1_APN-typ"/>
</dbReference>
<dbReference type="GO" id="GO:0006508">
    <property type="term" value="P:proteolysis"/>
    <property type="evidence" value="ECO:0007669"/>
    <property type="project" value="UniProtKB-KW"/>
</dbReference>
<comment type="similarity">
    <text evidence="2 12">Belongs to the peptidase M1 family.</text>
</comment>
<keyword evidence="8 12" id="KW-0482">Metalloprotease</keyword>
<dbReference type="FunFam" id="1.10.390.10:FF:000006">
    <property type="entry name" value="Puromycin-sensitive aminopeptidase"/>
    <property type="match status" value="1"/>
</dbReference>
<dbReference type="Pfam" id="PF11838">
    <property type="entry name" value="ERAP1_C"/>
    <property type="match status" value="1"/>
</dbReference>
<feature type="site" description="Transition state stabilizer" evidence="11">
    <location>
        <position position="380"/>
    </location>
</feature>